<dbReference type="PANTHER" id="PTHR42997">
    <property type="entry name" value="HIT FAMILY HYDROLASE"/>
    <property type="match status" value="1"/>
</dbReference>
<dbReference type="GO" id="GO:0003824">
    <property type="term" value="F:catalytic activity"/>
    <property type="evidence" value="ECO:0007669"/>
    <property type="project" value="InterPro"/>
</dbReference>
<accession>A0A381XLC7</accession>
<evidence type="ECO:0000256" key="1">
    <source>
        <dbReference type="SAM" id="MobiDB-lite"/>
    </source>
</evidence>
<dbReference type="SUPFAM" id="SSF54197">
    <property type="entry name" value="HIT-like"/>
    <property type="match status" value="1"/>
</dbReference>
<name>A0A381XLC7_9ZZZZ</name>
<dbReference type="Gene3D" id="3.30.428.10">
    <property type="entry name" value="HIT-like"/>
    <property type="match status" value="1"/>
</dbReference>
<sequence length="139" mass="16400">MTEKKEIPWTDILIDTRNYTVYKDGFPVTEGHVLFVPKNDDWKNLTECFEAAYKWGYDWLKRGYCDAFNIGQNVGEAAGQTVMYPHIHLIPRRNGDMSDPRGGVRHVIPEKGNYKRDKKKEEEDKQWAEMTAHQERFDF</sequence>
<evidence type="ECO:0000259" key="2">
    <source>
        <dbReference type="PROSITE" id="PS51084"/>
    </source>
</evidence>
<dbReference type="PANTHER" id="PTHR42997:SF1">
    <property type="entry name" value="AP-4-A PHOSPHORYLASE"/>
    <property type="match status" value="1"/>
</dbReference>
<dbReference type="Pfam" id="PF01230">
    <property type="entry name" value="HIT"/>
    <property type="match status" value="1"/>
</dbReference>
<protein>
    <recommendedName>
        <fullName evidence="2">HIT domain-containing protein</fullName>
    </recommendedName>
</protein>
<dbReference type="InterPro" id="IPR036265">
    <property type="entry name" value="HIT-like_sf"/>
</dbReference>
<organism evidence="3">
    <name type="scientific">marine metagenome</name>
    <dbReference type="NCBI Taxonomy" id="408172"/>
    <lineage>
        <taxon>unclassified sequences</taxon>
        <taxon>metagenomes</taxon>
        <taxon>ecological metagenomes</taxon>
    </lineage>
</organism>
<feature type="region of interest" description="Disordered" evidence="1">
    <location>
        <begin position="93"/>
        <end position="139"/>
    </location>
</feature>
<dbReference type="InterPro" id="IPR052908">
    <property type="entry name" value="AP-4-A_phosphorylase"/>
</dbReference>
<proteinExistence type="predicted"/>
<feature type="compositionally biased region" description="Basic and acidic residues" evidence="1">
    <location>
        <begin position="107"/>
        <end position="139"/>
    </location>
</feature>
<feature type="domain" description="HIT" evidence="2">
    <location>
        <begin position="1"/>
        <end position="99"/>
    </location>
</feature>
<dbReference type="InterPro" id="IPR011146">
    <property type="entry name" value="HIT-like"/>
</dbReference>
<dbReference type="EMBL" id="UINC01015577">
    <property type="protein sequence ID" value="SVA65499.1"/>
    <property type="molecule type" value="Genomic_DNA"/>
</dbReference>
<dbReference type="AlphaFoldDB" id="A0A381XLC7"/>
<gene>
    <name evidence="3" type="ORF">METZ01_LOCUS118353</name>
</gene>
<reference evidence="3" key="1">
    <citation type="submission" date="2018-05" db="EMBL/GenBank/DDBJ databases">
        <authorList>
            <person name="Lanie J.A."/>
            <person name="Ng W.-L."/>
            <person name="Kazmierczak K.M."/>
            <person name="Andrzejewski T.M."/>
            <person name="Davidsen T.M."/>
            <person name="Wayne K.J."/>
            <person name="Tettelin H."/>
            <person name="Glass J.I."/>
            <person name="Rusch D."/>
            <person name="Podicherti R."/>
            <person name="Tsui H.-C.T."/>
            <person name="Winkler M.E."/>
        </authorList>
    </citation>
    <scope>NUCLEOTIDE SEQUENCE</scope>
</reference>
<evidence type="ECO:0000313" key="3">
    <source>
        <dbReference type="EMBL" id="SVA65499.1"/>
    </source>
</evidence>
<dbReference type="PROSITE" id="PS51084">
    <property type="entry name" value="HIT_2"/>
    <property type="match status" value="1"/>
</dbReference>